<dbReference type="Proteomes" id="UP000214603">
    <property type="component" value="Unassembled WGS sequence"/>
</dbReference>
<organism evidence="4 5">
    <name type="scientific">Candidimonas nitroreducens</name>
    <dbReference type="NCBI Taxonomy" id="683354"/>
    <lineage>
        <taxon>Bacteria</taxon>
        <taxon>Pseudomonadati</taxon>
        <taxon>Pseudomonadota</taxon>
        <taxon>Betaproteobacteria</taxon>
        <taxon>Burkholderiales</taxon>
        <taxon>Alcaligenaceae</taxon>
        <taxon>Candidimonas</taxon>
    </lineage>
</organism>
<evidence type="ECO:0000313" key="5">
    <source>
        <dbReference type="Proteomes" id="UP000214603"/>
    </source>
</evidence>
<gene>
    <name evidence="4" type="ORF">CEY11_06670</name>
</gene>
<evidence type="ECO:0000256" key="1">
    <source>
        <dbReference type="ARBA" id="ARBA00022857"/>
    </source>
</evidence>
<dbReference type="Pfam" id="PF08240">
    <property type="entry name" value="ADH_N"/>
    <property type="match status" value="1"/>
</dbReference>
<dbReference type="SUPFAM" id="SSF50129">
    <property type="entry name" value="GroES-like"/>
    <property type="match status" value="1"/>
</dbReference>
<dbReference type="CDD" id="cd05286">
    <property type="entry name" value="QOR2"/>
    <property type="match status" value="1"/>
</dbReference>
<dbReference type="GO" id="GO:0035925">
    <property type="term" value="F:mRNA 3'-UTR AU-rich region binding"/>
    <property type="evidence" value="ECO:0007669"/>
    <property type="project" value="TreeGrafter"/>
</dbReference>
<dbReference type="InterPro" id="IPR011032">
    <property type="entry name" value="GroES-like_sf"/>
</dbReference>
<dbReference type="InterPro" id="IPR047618">
    <property type="entry name" value="QOR-like"/>
</dbReference>
<dbReference type="InterPro" id="IPR013154">
    <property type="entry name" value="ADH-like_N"/>
</dbReference>
<sequence length="325" mass="34583">MHAPAIVLRAAGEPDQLRLEDVEVAEPGPGEVQIRHTAIGVNFHDVYVRSGLYHTLPLPGIPGIEAAGVVTATGPGTTQFRPGDRVAYMTRQYGCYAAARIIDEDLLIPLPDAVSDELAATHLLKGLTAYALLHEVYAVKPRDRVLVHAAAGGVGALLCQWAAAKGACVIGTAGSQKKAGFALQHGCSHAILYREEDFVRRVDEITAGQGVQVAYDSVGKDTFFGSLACLAPTGHLANFGQSSGAVPPFEVSQLFKKSNSLSRMSVFVQLRDVGHRRDVARQLLAAFGDGTLSPSPVQRFSLADAAQAHRAMESRERMGSLLLVP</sequence>
<dbReference type="Pfam" id="PF00107">
    <property type="entry name" value="ADH_zinc_N"/>
    <property type="match status" value="1"/>
</dbReference>
<evidence type="ECO:0000256" key="2">
    <source>
        <dbReference type="ARBA" id="ARBA00023002"/>
    </source>
</evidence>
<comment type="caution">
    <text evidence="4">The sequence shown here is derived from an EMBL/GenBank/DDBJ whole genome shotgun (WGS) entry which is preliminary data.</text>
</comment>
<reference evidence="5" key="1">
    <citation type="submission" date="2017-06" db="EMBL/GenBank/DDBJ databases">
        <title>Herbaspirillum phytohormonus sp. nov., isolated from the root nodule of Robinia pseudoacacia in lead-zinc mine.</title>
        <authorList>
            <person name="Fan M."/>
            <person name="Lin Y."/>
        </authorList>
    </citation>
    <scope>NUCLEOTIDE SEQUENCE [LARGE SCALE GENOMIC DNA]</scope>
    <source>
        <strain evidence="5">SC-089</strain>
    </source>
</reference>
<keyword evidence="1" id="KW-0521">NADP</keyword>
<dbReference type="RefSeq" id="WP_088602557.1">
    <property type="nucleotide sequence ID" value="NZ_NJIH01000003.1"/>
</dbReference>
<protein>
    <submittedName>
        <fullName evidence="4">Quinone oxidoreductase</fullName>
    </submittedName>
</protein>
<keyword evidence="5" id="KW-1185">Reference proteome</keyword>
<dbReference type="Gene3D" id="3.90.180.10">
    <property type="entry name" value="Medium-chain alcohol dehydrogenases, catalytic domain"/>
    <property type="match status" value="1"/>
</dbReference>
<dbReference type="InterPro" id="IPR036291">
    <property type="entry name" value="NAD(P)-bd_dom_sf"/>
</dbReference>
<dbReference type="InterPro" id="IPR013149">
    <property type="entry name" value="ADH-like_C"/>
</dbReference>
<evidence type="ECO:0000259" key="3">
    <source>
        <dbReference type="SMART" id="SM00829"/>
    </source>
</evidence>
<dbReference type="OrthoDB" id="9805883at2"/>
<proteinExistence type="predicted"/>
<dbReference type="FunFam" id="3.40.50.720:FF:000053">
    <property type="entry name" value="Quinone oxidoreductase 1"/>
    <property type="match status" value="1"/>
</dbReference>
<feature type="domain" description="Enoyl reductase (ER)" evidence="3">
    <location>
        <begin position="12"/>
        <end position="323"/>
    </location>
</feature>
<dbReference type="GO" id="GO:0005829">
    <property type="term" value="C:cytosol"/>
    <property type="evidence" value="ECO:0007669"/>
    <property type="project" value="TreeGrafter"/>
</dbReference>
<dbReference type="GO" id="GO:0070402">
    <property type="term" value="F:NADPH binding"/>
    <property type="evidence" value="ECO:0007669"/>
    <property type="project" value="TreeGrafter"/>
</dbReference>
<accession>A0A225MRH9</accession>
<dbReference type="Gene3D" id="3.40.50.720">
    <property type="entry name" value="NAD(P)-binding Rossmann-like Domain"/>
    <property type="match status" value="1"/>
</dbReference>
<dbReference type="PANTHER" id="PTHR48106">
    <property type="entry name" value="QUINONE OXIDOREDUCTASE PIG3-RELATED"/>
    <property type="match status" value="1"/>
</dbReference>
<evidence type="ECO:0000313" key="4">
    <source>
        <dbReference type="EMBL" id="OWT63977.1"/>
    </source>
</evidence>
<dbReference type="GO" id="GO:0003960">
    <property type="term" value="F:quinone reductase (NADPH) activity"/>
    <property type="evidence" value="ECO:0007669"/>
    <property type="project" value="InterPro"/>
</dbReference>
<dbReference type="InterPro" id="IPR020843">
    <property type="entry name" value="ER"/>
</dbReference>
<dbReference type="PANTHER" id="PTHR48106:SF13">
    <property type="entry name" value="QUINONE OXIDOREDUCTASE-RELATED"/>
    <property type="match status" value="1"/>
</dbReference>
<dbReference type="SMART" id="SM00829">
    <property type="entry name" value="PKS_ER"/>
    <property type="match status" value="1"/>
</dbReference>
<dbReference type="AlphaFoldDB" id="A0A225MRH9"/>
<dbReference type="SUPFAM" id="SSF51735">
    <property type="entry name" value="NAD(P)-binding Rossmann-fold domains"/>
    <property type="match status" value="1"/>
</dbReference>
<name>A0A225MRH9_9BURK</name>
<keyword evidence="2" id="KW-0560">Oxidoreductase</keyword>
<dbReference type="EMBL" id="NJIH01000003">
    <property type="protein sequence ID" value="OWT63977.1"/>
    <property type="molecule type" value="Genomic_DNA"/>
</dbReference>